<evidence type="ECO:0000256" key="2">
    <source>
        <dbReference type="SAM" id="Phobius"/>
    </source>
</evidence>
<dbReference type="EMBL" id="ML977151">
    <property type="protein sequence ID" value="KAF1987787.1"/>
    <property type="molecule type" value="Genomic_DNA"/>
</dbReference>
<evidence type="ECO:0000313" key="3">
    <source>
        <dbReference type="EMBL" id="KAF1987787.1"/>
    </source>
</evidence>
<feature type="region of interest" description="Disordered" evidence="1">
    <location>
        <begin position="138"/>
        <end position="165"/>
    </location>
</feature>
<gene>
    <name evidence="3" type="ORF">K402DRAFT_329991</name>
</gene>
<dbReference type="OrthoDB" id="4156595at2759"/>
<feature type="transmembrane region" description="Helical" evidence="2">
    <location>
        <begin position="195"/>
        <end position="218"/>
    </location>
</feature>
<dbReference type="AlphaFoldDB" id="A0A6G1H404"/>
<keyword evidence="4" id="KW-1185">Reference proteome</keyword>
<feature type="compositionally biased region" description="Acidic residues" evidence="1">
    <location>
        <begin position="64"/>
        <end position="74"/>
    </location>
</feature>
<feature type="compositionally biased region" description="Polar residues" evidence="1">
    <location>
        <begin position="52"/>
        <end position="61"/>
    </location>
</feature>
<keyword evidence="2" id="KW-1133">Transmembrane helix</keyword>
<evidence type="ECO:0000256" key="1">
    <source>
        <dbReference type="SAM" id="MobiDB-lite"/>
    </source>
</evidence>
<keyword evidence="2" id="KW-0812">Transmembrane</keyword>
<feature type="compositionally biased region" description="Polar residues" evidence="1">
    <location>
        <begin position="142"/>
        <end position="155"/>
    </location>
</feature>
<feature type="compositionally biased region" description="Polar residues" evidence="1">
    <location>
        <begin position="1"/>
        <end position="28"/>
    </location>
</feature>
<accession>A0A6G1H404</accession>
<dbReference type="Proteomes" id="UP000800041">
    <property type="component" value="Unassembled WGS sequence"/>
</dbReference>
<proteinExistence type="predicted"/>
<sequence length="224" mass="25179">MTSAAEYASFQTSSPSPPAKSSNGPSSPRKNHRKHLEKDPFMTLPLDKITIPQLSAPSSNAGDAEGEQQDGPEQSEDMYSTITRVVMTPLLFTSFLISLLFVDHKHRAYRASEHPSYPSEESSFWARLSPFSWLDPEPYQEPSDTSWQTDDSAGSTRPVESGRRGSLGRKWFHRKKHRGVAKMEIAEAFEVRERVMVMLIAGVLMCAGAVGYGVRWLVERGRFW</sequence>
<keyword evidence="2" id="KW-0472">Membrane</keyword>
<feature type="transmembrane region" description="Helical" evidence="2">
    <location>
        <begin position="82"/>
        <end position="102"/>
    </location>
</feature>
<protein>
    <submittedName>
        <fullName evidence="3">Uncharacterized protein</fullName>
    </submittedName>
</protein>
<organism evidence="3 4">
    <name type="scientific">Aulographum hederae CBS 113979</name>
    <dbReference type="NCBI Taxonomy" id="1176131"/>
    <lineage>
        <taxon>Eukaryota</taxon>
        <taxon>Fungi</taxon>
        <taxon>Dikarya</taxon>
        <taxon>Ascomycota</taxon>
        <taxon>Pezizomycotina</taxon>
        <taxon>Dothideomycetes</taxon>
        <taxon>Pleosporomycetidae</taxon>
        <taxon>Aulographales</taxon>
        <taxon>Aulographaceae</taxon>
    </lineage>
</organism>
<evidence type="ECO:0000313" key="4">
    <source>
        <dbReference type="Proteomes" id="UP000800041"/>
    </source>
</evidence>
<reference evidence="3" key="1">
    <citation type="journal article" date="2020" name="Stud. Mycol.">
        <title>101 Dothideomycetes genomes: a test case for predicting lifestyles and emergence of pathogens.</title>
        <authorList>
            <person name="Haridas S."/>
            <person name="Albert R."/>
            <person name="Binder M."/>
            <person name="Bloem J."/>
            <person name="Labutti K."/>
            <person name="Salamov A."/>
            <person name="Andreopoulos B."/>
            <person name="Baker S."/>
            <person name="Barry K."/>
            <person name="Bills G."/>
            <person name="Bluhm B."/>
            <person name="Cannon C."/>
            <person name="Castanera R."/>
            <person name="Culley D."/>
            <person name="Daum C."/>
            <person name="Ezra D."/>
            <person name="Gonzalez J."/>
            <person name="Henrissat B."/>
            <person name="Kuo A."/>
            <person name="Liang C."/>
            <person name="Lipzen A."/>
            <person name="Lutzoni F."/>
            <person name="Magnuson J."/>
            <person name="Mondo S."/>
            <person name="Nolan M."/>
            <person name="Ohm R."/>
            <person name="Pangilinan J."/>
            <person name="Park H.-J."/>
            <person name="Ramirez L."/>
            <person name="Alfaro M."/>
            <person name="Sun H."/>
            <person name="Tritt A."/>
            <person name="Yoshinaga Y."/>
            <person name="Zwiers L.-H."/>
            <person name="Turgeon B."/>
            <person name="Goodwin S."/>
            <person name="Spatafora J."/>
            <person name="Crous P."/>
            <person name="Grigoriev I."/>
        </authorList>
    </citation>
    <scope>NUCLEOTIDE SEQUENCE</scope>
    <source>
        <strain evidence="3">CBS 113979</strain>
    </source>
</reference>
<feature type="region of interest" description="Disordered" evidence="1">
    <location>
        <begin position="1"/>
        <end position="74"/>
    </location>
</feature>
<name>A0A6G1H404_9PEZI</name>